<organism evidence="1 2">
    <name type="scientific">Paramuricea clavata</name>
    <name type="common">Red gorgonian</name>
    <name type="synonym">Violescent sea-whip</name>
    <dbReference type="NCBI Taxonomy" id="317549"/>
    <lineage>
        <taxon>Eukaryota</taxon>
        <taxon>Metazoa</taxon>
        <taxon>Cnidaria</taxon>
        <taxon>Anthozoa</taxon>
        <taxon>Octocorallia</taxon>
        <taxon>Malacalcyonacea</taxon>
        <taxon>Plexauridae</taxon>
        <taxon>Paramuricea</taxon>
    </lineage>
</organism>
<reference evidence="1" key="1">
    <citation type="submission" date="2020-04" db="EMBL/GenBank/DDBJ databases">
        <authorList>
            <person name="Alioto T."/>
            <person name="Alioto T."/>
            <person name="Gomez Garrido J."/>
        </authorList>
    </citation>
    <scope>NUCLEOTIDE SEQUENCE</scope>
    <source>
        <strain evidence="1">A484AB</strain>
    </source>
</reference>
<dbReference type="AlphaFoldDB" id="A0A7D9J5T6"/>
<accession>A0A7D9J5T6</accession>
<feature type="non-terminal residue" evidence="1">
    <location>
        <position position="57"/>
    </location>
</feature>
<evidence type="ECO:0000313" key="2">
    <source>
        <dbReference type="Proteomes" id="UP001152795"/>
    </source>
</evidence>
<gene>
    <name evidence="1" type="ORF">PACLA_8A018869</name>
</gene>
<comment type="caution">
    <text evidence="1">The sequence shown here is derived from an EMBL/GenBank/DDBJ whole genome shotgun (WGS) entry which is preliminary data.</text>
</comment>
<proteinExistence type="predicted"/>
<keyword evidence="2" id="KW-1185">Reference proteome</keyword>
<dbReference type="EMBL" id="CACRXK020012029">
    <property type="protein sequence ID" value="CAB4022543.1"/>
    <property type="molecule type" value="Genomic_DNA"/>
</dbReference>
<feature type="non-terminal residue" evidence="1">
    <location>
        <position position="1"/>
    </location>
</feature>
<dbReference type="Proteomes" id="UP001152795">
    <property type="component" value="Unassembled WGS sequence"/>
</dbReference>
<name>A0A7D9J5T6_PARCT</name>
<evidence type="ECO:0000313" key="1">
    <source>
        <dbReference type="EMBL" id="CAB4022543.1"/>
    </source>
</evidence>
<protein>
    <submittedName>
        <fullName evidence="1">Uncharacterized protein</fullName>
    </submittedName>
</protein>
<sequence>FISLTADSYLHCFCMCSAVEGHLLAPQKVGGRHINMNKPRNTFDIPKFLPLTTLTIV</sequence>